<comment type="caution">
    <text evidence="4">The sequence shown here is derived from an EMBL/GenBank/DDBJ whole genome shotgun (WGS) entry which is preliminary data.</text>
</comment>
<keyword evidence="2" id="KW-0378">Hydrolase</keyword>
<evidence type="ECO:0000259" key="3">
    <source>
        <dbReference type="Pfam" id="PF08652"/>
    </source>
</evidence>
<comment type="subcellular location">
    <subcellularLocation>
        <location evidence="2">Nucleus</location>
    </subcellularLocation>
</comment>
<keyword evidence="2" id="KW-0479">Metal-binding</keyword>
<comment type="function">
    <text evidence="2">Decapping enzyme for NAD-capped RNAs: specifically hydrolyzes the nicotinamide adenine dinucleotide (NAD) cap from a subset of RNAs by removing the entire NAD moiety from the 5'-end of an NAD-capped RNA.</text>
</comment>
<feature type="domain" description="RAI1-like" evidence="3">
    <location>
        <begin position="33"/>
        <end position="292"/>
    </location>
</feature>
<dbReference type="PANTHER" id="PTHR12395:SF26">
    <property type="entry name" value="DECAPPING NUCLEASE"/>
    <property type="match status" value="1"/>
</dbReference>
<gene>
    <name evidence="4" type="primary">Cnig_chr_V.g16437</name>
    <name evidence="4" type="ORF">B9Z55_016437</name>
</gene>
<dbReference type="Proteomes" id="UP000230233">
    <property type="component" value="Chromosome V"/>
</dbReference>
<proteinExistence type="inferred from homology"/>
<evidence type="ECO:0000313" key="5">
    <source>
        <dbReference type="Proteomes" id="UP000230233"/>
    </source>
</evidence>
<evidence type="ECO:0000256" key="1">
    <source>
        <dbReference type="ARBA" id="ARBA00006562"/>
    </source>
</evidence>
<keyword evidence="2" id="KW-0547">Nucleotide-binding</keyword>
<evidence type="ECO:0000313" key="4">
    <source>
        <dbReference type="EMBL" id="PIC22345.1"/>
    </source>
</evidence>
<dbReference type="GO" id="GO:0005634">
    <property type="term" value="C:nucleus"/>
    <property type="evidence" value="ECO:0007669"/>
    <property type="project" value="UniProtKB-SubCell"/>
</dbReference>
<dbReference type="OrthoDB" id="5853397at2759"/>
<accession>A0A2G5T4J9</accession>
<dbReference type="AlphaFoldDB" id="A0A2G5T4J9"/>
<dbReference type="GO" id="GO:0034353">
    <property type="term" value="F:mRNA 5'-diphosphatase activity"/>
    <property type="evidence" value="ECO:0007669"/>
    <property type="project" value="TreeGrafter"/>
</dbReference>
<dbReference type="GO" id="GO:0000166">
    <property type="term" value="F:nucleotide binding"/>
    <property type="evidence" value="ECO:0007669"/>
    <property type="project" value="UniProtKB-KW"/>
</dbReference>
<dbReference type="EC" id="3.6.1.-" evidence="2"/>
<name>A0A2G5T4J9_9PELO</name>
<keyword evidence="2" id="KW-0539">Nucleus</keyword>
<dbReference type="PANTHER" id="PTHR12395">
    <property type="entry name" value="DOM-3 RELATED"/>
    <property type="match status" value="1"/>
</dbReference>
<dbReference type="GO" id="GO:0005829">
    <property type="term" value="C:cytosol"/>
    <property type="evidence" value="ECO:0007669"/>
    <property type="project" value="TreeGrafter"/>
</dbReference>
<keyword evidence="2" id="KW-0540">Nuclease</keyword>
<dbReference type="STRING" id="1611254.A0A2G5T4J9"/>
<dbReference type="InterPro" id="IPR039039">
    <property type="entry name" value="RAI1-like_fam"/>
</dbReference>
<reference evidence="5" key="1">
    <citation type="submission" date="2017-10" db="EMBL/GenBank/DDBJ databases">
        <title>Rapid genome shrinkage in a self-fertile nematode reveals novel sperm competition proteins.</title>
        <authorList>
            <person name="Yin D."/>
            <person name="Schwarz E.M."/>
            <person name="Thomas C.G."/>
            <person name="Felde R.L."/>
            <person name="Korf I.F."/>
            <person name="Cutter A.D."/>
            <person name="Schartner C.M."/>
            <person name="Ralston E.J."/>
            <person name="Meyer B.J."/>
            <person name="Haag E.S."/>
        </authorList>
    </citation>
    <scope>NUCLEOTIDE SEQUENCE [LARGE SCALE GENOMIC DNA]</scope>
    <source>
        <strain evidence="5">JU1422</strain>
    </source>
</reference>
<protein>
    <recommendedName>
        <fullName evidence="2">Decapping nuclease</fullName>
        <ecNumber evidence="2">3.6.1.-</ecNumber>
    </recommendedName>
</protein>
<evidence type="ECO:0000256" key="2">
    <source>
        <dbReference type="RuleBase" id="RU367113"/>
    </source>
</evidence>
<dbReference type="EMBL" id="PDUG01000005">
    <property type="protein sequence ID" value="PIC22345.1"/>
    <property type="molecule type" value="Genomic_DNA"/>
</dbReference>
<keyword evidence="2" id="KW-0694">RNA-binding</keyword>
<dbReference type="GO" id="GO:0003723">
    <property type="term" value="F:RNA binding"/>
    <property type="evidence" value="ECO:0007669"/>
    <property type="project" value="UniProtKB-KW"/>
</dbReference>
<dbReference type="GO" id="GO:0004518">
    <property type="term" value="F:nuclease activity"/>
    <property type="evidence" value="ECO:0007669"/>
    <property type="project" value="UniProtKB-KW"/>
</dbReference>
<dbReference type="InterPro" id="IPR013961">
    <property type="entry name" value="RAI1"/>
</dbReference>
<organism evidence="4 5">
    <name type="scientific">Caenorhabditis nigoni</name>
    <dbReference type="NCBI Taxonomy" id="1611254"/>
    <lineage>
        <taxon>Eukaryota</taxon>
        <taxon>Metazoa</taxon>
        <taxon>Ecdysozoa</taxon>
        <taxon>Nematoda</taxon>
        <taxon>Chromadorea</taxon>
        <taxon>Rhabditida</taxon>
        <taxon>Rhabditina</taxon>
        <taxon>Rhabditomorpha</taxon>
        <taxon>Rhabditoidea</taxon>
        <taxon>Rhabditidae</taxon>
        <taxon>Peloderinae</taxon>
        <taxon>Caenorhabditis</taxon>
    </lineage>
</organism>
<dbReference type="Pfam" id="PF08652">
    <property type="entry name" value="RAI1"/>
    <property type="match status" value="1"/>
</dbReference>
<dbReference type="GO" id="GO:0000956">
    <property type="term" value="P:nuclear-transcribed mRNA catabolic process"/>
    <property type="evidence" value="ECO:0007669"/>
    <property type="project" value="TreeGrafter"/>
</dbReference>
<dbReference type="GO" id="GO:0046872">
    <property type="term" value="F:metal ion binding"/>
    <property type="evidence" value="ECO:0007669"/>
    <property type="project" value="UniProtKB-KW"/>
</dbReference>
<dbReference type="GO" id="GO:0110155">
    <property type="term" value="P:NAD-cap decapping"/>
    <property type="evidence" value="ECO:0007669"/>
    <property type="project" value="TreeGrafter"/>
</dbReference>
<sequence length="319" mass="37190">MSVKIDVERVGTFTKLADKTAVPGGQGPRLNEDPSLYGRLEEEMDLTLGCENYKDDAYGDRYCSFFDYIKKTTKEGSSMKEAIGADFVSNRRNLIVIAQSAYRIEPMEIQAFRQNGVIFLCDKSDDLQEEVAWPQGHKFERYLTLNEEGKPHDKYEELNTEERFKLVLRTTLKTTAKPPIKVFYAAEIDAVDSKGEYVEMKTTGLRHDVWLERNSLKHYLQSALAKIPYIYYGKKARGRWNHIYRVDKVFTEQIPRDRVNWKKDVCFEQLFNVLDKIKSKLEYDDEALVLKITEEGIFFEPECSKNCIFMDPDFLDHFA</sequence>
<comment type="similarity">
    <text evidence="1 2">Belongs to the DXO/Dom3Z family.</text>
</comment>
<keyword evidence="5" id="KW-1185">Reference proteome</keyword>
<comment type="cofactor">
    <cofactor evidence="2">
        <name>a divalent metal cation</name>
        <dbReference type="ChEBI" id="CHEBI:60240"/>
    </cofactor>
</comment>